<proteinExistence type="predicted"/>
<feature type="domain" description="OLD protein-like TOPRIM" evidence="2">
    <location>
        <begin position="308"/>
        <end position="378"/>
    </location>
</feature>
<evidence type="ECO:0000313" key="4">
    <source>
        <dbReference type="Proteomes" id="UP001329915"/>
    </source>
</evidence>
<evidence type="ECO:0000313" key="3">
    <source>
        <dbReference type="EMBL" id="WRO21031.1"/>
    </source>
</evidence>
<evidence type="ECO:0000259" key="1">
    <source>
        <dbReference type="Pfam" id="PF13175"/>
    </source>
</evidence>
<evidence type="ECO:0000259" key="2">
    <source>
        <dbReference type="Pfam" id="PF20469"/>
    </source>
</evidence>
<dbReference type="SUPFAM" id="SSF52540">
    <property type="entry name" value="P-loop containing nucleoside triphosphate hydrolases"/>
    <property type="match status" value="1"/>
</dbReference>
<dbReference type="CDD" id="cd00267">
    <property type="entry name" value="ABC_ATPase"/>
    <property type="match status" value="1"/>
</dbReference>
<feature type="domain" description="Endonuclease GajA/Old nuclease/RecF-like AAA" evidence="1">
    <location>
        <begin position="79"/>
        <end position="258"/>
    </location>
</feature>
<dbReference type="InterPro" id="IPR027417">
    <property type="entry name" value="P-loop_NTPase"/>
</dbReference>
<dbReference type="PANTHER" id="PTHR43581">
    <property type="entry name" value="ATP/GTP PHOSPHATASE"/>
    <property type="match status" value="1"/>
</dbReference>
<dbReference type="InterPro" id="IPR034139">
    <property type="entry name" value="TOPRIM_OLD"/>
</dbReference>
<dbReference type="Pfam" id="PF20469">
    <property type="entry name" value="OLD-like_TOPRIM"/>
    <property type="match status" value="1"/>
</dbReference>
<dbReference type="InterPro" id="IPR041685">
    <property type="entry name" value="AAA_GajA/Old/RecF-like"/>
</dbReference>
<organism evidence="3 4">
    <name type="scientific">Metallumcola ferriviriculae</name>
    <dbReference type="NCBI Taxonomy" id="3039180"/>
    <lineage>
        <taxon>Bacteria</taxon>
        <taxon>Bacillati</taxon>
        <taxon>Bacillota</taxon>
        <taxon>Clostridia</taxon>
        <taxon>Neomoorellales</taxon>
        <taxon>Desulfitibacteraceae</taxon>
        <taxon>Metallumcola</taxon>
    </lineage>
</organism>
<dbReference type="PANTHER" id="PTHR43581:SF4">
    <property type="entry name" value="ATP_GTP PHOSPHATASE"/>
    <property type="match status" value="1"/>
</dbReference>
<name>A0AAU0ULB6_9FIRM</name>
<dbReference type="InterPro" id="IPR051396">
    <property type="entry name" value="Bact_Antivir_Def_Nuclease"/>
</dbReference>
<reference evidence="3 4" key="1">
    <citation type="submission" date="2023-04" db="EMBL/GenBank/DDBJ databases">
        <authorList>
            <person name="Hsu D."/>
        </authorList>
    </citation>
    <scope>NUCLEOTIDE SEQUENCE [LARGE SCALE GENOMIC DNA]</scope>
    <source>
        <strain evidence="3 4">MK1</strain>
    </source>
</reference>
<sequence length="540" mass="60936">MKITAEFSRLTEDEKITFLTWCGADFNAHLHLLISKKSSRFGYFKRKHWGGNSSASIFEEDTFDCIECIYLPPLRDAENKLANARKSRLAMLLKKKYGDNTNSLVESVKKFNDAITENTDGKYAEIDSVKKSINTKIKESLGNELGQSVNLQFTETTFNKIVENIKMVFFPKIGEIDIMKFRDLATNSLGYNNLLYIATVFAELELIKDSDIFTALLIEEPEAHLHPQLQVKFIKYLETLSDTLHNAQIIVSTHSPVLASSVSVNKIIHVSEQDECINAITLKQKVFGDTVSEKYINRWLDVTKSTMLFSRGIIMVEGIAEALILPKLAVNVLKKYNRKAVAEGKRVLANSIEEMGISVININGINFKYFMKLFCNFDNSSGPNIPIFCAGLSDRDPDKETYPLKGEMVTGNNSVCDYINDINSNKYSRLFISPLKTFEYDMAMLNPAVMAKTLKSLWPTADGTVSPDLQKIVDKHNNYHTDLCSLRDDAKFIYKHVDNSQVGKGLFAYALAEAIDEEYIVPEYIARAILWACGGIEENV</sequence>
<keyword evidence="4" id="KW-1185">Reference proteome</keyword>
<dbReference type="AlphaFoldDB" id="A0AAU0ULB6"/>
<dbReference type="EMBL" id="CP121694">
    <property type="protein sequence ID" value="WRO21031.1"/>
    <property type="molecule type" value="Genomic_DNA"/>
</dbReference>
<protein>
    <submittedName>
        <fullName evidence="3">AAA family ATPase</fullName>
    </submittedName>
</protein>
<dbReference type="CDD" id="cd01026">
    <property type="entry name" value="TOPRIM_OLD"/>
    <property type="match status" value="1"/>
</dbReference>
<dbReference type="RefSeq" id="WP_366923900.1">
    <property type="nucleotide sequence ID" value="NZ_CP121694.1"/>
</dbReference>
<dbReference type="Proteomes" id="UP001329915">
    <property type="component" value="Chromosome"/>
</dbReference>
<dbReference type="Pfam" id="PF13175">
    <property type="entry name" value="AAA_15"/>
    <property type="match status" value="1"/>
</dbReference>
<dbReference type="Gene3D" id="3.40.50.300">
    <property type="entry name" value="P-loop containing nucleotide triphosphate hydrolases"/>
    <property type="match status" value="1"/>
</dbReference>
<accession>A0AAU0ULB6</accession>
<gene>
    <name evidence="3" type="ORF">MFMK1_000822</name>
</gene>
<dbReference type="KEGG" id="dbc:MFMK1_000822"/>